<evidence type="ECO:0000256" key="3">
    <source>
        <dbReference type="ARBA" id="ARBA00022679"/>
    </source>
</evidence>
<evidence type="ECO:0000313" key="12">
    <source>
        <dbReference type="Proteomes" id="UP001302367"/>
    </source>
</evidence>
<name>A0A2G5I9M6_CERBT</name>
<keyword evidence="12" id="KW-1185">Reference proteome</keyword>
<keyword evidence="2" id="KW-0328">Glycosyltransferase</keyword>
<keyword evidence="6 7" id="KW-0472">Membrane</keyword>
<dbReference type="PANTHER" id="PTHR43867:SF2">
    <property type="entry name" value="CELLULOSE SYNTHASE CATALYTIC SUBUNIT A [UDP-FORMING]"/>
    <property type="match status" value="1"/>
</dbReference>
<dbReference type="GO" id="GO:0016020">
    <property type="term" value="C:membrane"/>
    <property type="evidence" value="ECO:0007669"/>
    <property type="project" value="UniProtKB-SubCell"/>
</dbReference>
<dbReference type="Proteomes" id="UP001302367">
    <property type="component" value="Chromosome 1"/>
</dbReference>
<evidence type="ECO:0000259" key="8">
    <source>
        <dbReference type="Pfam" id="PF13632"/>
    </source>
</evidence>
<evidence type="ECO:0000313" key="9">
    <source>
        <dbReference type="EMBL" id="PIB01488.1"/>
    </source>
</evidence>
<dbReference type="Proteomes" id="UP000230605">
    <property type="component" value="Chromosome 1"/>
</dbReference>
<keyword evidence="3" id="KW-0808">Transferase</keyword>
<dbReference type="InterPro" id="IPR029044">
    <property type="entry name" value="Nucleotide-diphossugar_trans"/>
</dbReference>
<dbReference type="Pfam" id="PF13632">
    <property type="entry name" value="Glyco_trans_2_3"/>
    <property type="match status" value="1"/>
</dbReference>
<accession>A0A2G5I9M6</accession>
<evidence type="ECO:0000313" key="11">
    <source>
        <dbReference type="Proteomes" id="UP000230605"/>
    </source>
</evidence>
<feature type="transmembrane region" description="Helical" evidence="7">
    <location>
        <begin position="449"/>
        <end position="469"/>
    </location>
</feature>
<sequence>MASSSGLRRRPNLAMRSEEAYVANNGKVFPSEKQESLGYKIEETPRVVRRMAIDTPTGRLIHHALGLSLLWYIYCRVKGCIQPQNGSPLSSWILWLFLACEFIPAPIDFIQYFELSLTLLPPYGRKDPPMRRLLAGPAPIVHIFLTVCGEDEEVIMDTVAGAAVQDYPKTSFRVFVLDDANRSSLRAAVESFNVEHVQRGYLPVVYEARHKEPGVPHYYKSGNLHHGIQLSRARYGSSEFIAGLDADQIPQSDWLQLTVPHLIVAPDLALVSPPQFSYNMPEDDILGQDHGCFQNILEPLRGRRNCSQCNGSGYILRRAALDSIGGWPLCNVGEDLICSTRLLAQGWSSAFIPDQIQAGLAPESFHTLIAQRMRWSTGELLLAKKFNYFLPFLNTTSMAWKQRIHWIVHSFKNYVCLLLLIPLFGSLLLPAVGSTLSTTVDRRRIRMAYLLFFLANRVWQHLMFARIGTGNWWNMERYKHWIIPYQINSVIQSFKTDVKKAEFVVTGSFQDPLNERSEKDRLPFWRRMLDPVILMHIAYGTAALASLAAWITIVSLTRDTKSSSTGYIHTGLTLRLFEFVLGALVPVRYMAFPPSVPARQERLSKDSNGVYRPKRDAWLRRENGPVTWKDAFDLGLILLVDWL</sequence>
<dbReference type="OrthoDB" id="72851at2759"/>
<feature type="transmembrane region" description="Helical" evidence="7">
    <location>
        <begin position="411"/>
        <end position="429"/>
    </location>
</feature>
<dbReference type="EMBL" id="CP134184">
    <property type="protein sequence ID" value="WPA95778.1"/>
    <property type="molecule type" value="Genomic_DNA"/>
</dbReference>
<evidence type="ECO:0000256" key="5">
    <source>
        <dbReference type="ARBA" id="ARBA00022989"/>
    </source>
</evidence>
<dbReference type="SUPFAM" id="SSF53448">
    <property type="entry name" value="Nucleotide-diphospho-sugar transferases"/>
    <property type="match status" value="1"/>
</dbReference>
<proteinExistence type="predicted"/>
<dbReference type="PANTHER" id="PTHR43867">
    <property type="entry name" value="CELLULOSE SYNTHASE CATALYTIC SUBUNIT A [UDP-FORMING]"/>
    <property type="match status" value="1"/>
</dbReference>
<dbReference type="InterPro" id="IPR001173">
    <property type="entry name" value="Glyco_trans_2-like"/>
</dbReference>
<gene>
    <name evidence="9" type="ORF">CB0940_00365</name>
    <name evidence="10" type="ORF">RHO25_000381</name>
</gene>
<keyword evidence="4 7" id="KW-0812">Transmembrane</keyword>
<feature type="transmembrane region" description="Helical" evidence="7">
    <location>
        <begin position="532"/>
        <end position="553"/>
    </location>
</feature>
<evidence type="ECO:0000256" key="7">
    <source>
        <dbReference type="SAM" id="Phobius"/>
    </source>
</evidence>
<dbReference type="Gene3D" id="3.90.550.10">
    <property type="entry name" value="Spore Coat Polysaccharide Biosynthesis Protein SpsA, Chain A"/>
    <property type="match status" value="1"/>
</dbReference>
<evidence type="ECO:0000313" key="10">
    <source>
        <dbReference type="EMBL" id="WPA95778.1"/>
    </source>
</evidence>
<keyword evidence="5 7" id="KW-1133">Transmembrane helix</keyword>
<evidence type="ECO:0000256" key="6">
    <source>
        <dbReference type="ARBA" id="ARBA00023136"/>
    </source>
</evidence>
<evidence type="ECO:0000256" key="1">
    <source>
        <dbReference type="ARBA" id="ARBA00004141"/>
    </source>
</evidence>
<reference evidence="9 11" key="1">
    <citation type="submission" date="2015-10" db="EMBL/GenBank/DDBJ databases">
        <title>The cercosporin biosynthetic gene cluster was horizontally transferred to several fungal lineages and shown to be expanded in Cercospora beticola based on microsynteny with recipient genomes.</title>
        <authorList>
            <person name="De Jonge R."/>
            <person name="Ebert M.K."/>
            <person name="Suttle J.C."/>
            <person name="Jurick Ii W.M."/>
            <person name="Secor G.A."/>
            <person name="Thomma B.P."/>
            <person name="Van De Peer Y."/>
            <person name="Bolton M.D."/>
        </authorList>
    </citation>
    <scope>NUCLEOTIDE SEQUENCE [LARGE SCALE GENOMIC DNA]</scope>
    <source>
        <strain evidence="9 11">09-40</strain>
    </source>
</reference>
<evidence type="ECO:0000256" key="4">
    <source>
        <dbReference type="ARBA" id="ARBA00022692"/>
    </source>
</evidence>
<evidence type="ECO:0000256" key="2">
    <source>
        <dbReference type="ARBA" id="ARBA00022676"/>
    </source>
</evidence>
<comment type="subcellular location">
    <subcellularLocation>
        <location evidence="1">Membrane</location>
        <topology evidence="1">Multi-pass membrane protein</topology>
    </subcellularLocation>
</comment>
<organism evidence="9 11">
    <name type="scientific">Cercospora beticola</name>
    <name type="common">Sugarbeet leaf spot fungus</name>
    <dbReference type="NCBI Taxonomy" id="122368"/>
    <lineage>
        <taxon>Eukaryota</taxon>
        <taxon>Fungi</taxon>
        <taxon>Dikarya</taxon>
        <taxon>Ascomycota</taxon>
        <taxon>Pezizomycotina</taxon>
        <taxon>Dothideomycetes</taxon>
        <taxon>Dothideomycetidae</taxon>
        <taxon>Mycosphaerellales</taxon>
        <taxon>Mycosphaerellaceae</taxon>
        <taxon>Cercospora</taxon>
    </lineage>
</organism>
<protein>
    <submittedName>
        <fullName evidence="9">Cellulose synthase catalytic subunit [UDP-forming]</fullName>
    </submittedName>
</protein>
<dbReference type="EMBL" id="LKMD01000100">
    <property type="protein sequence ID" value="PIB01488.1"/>
    <property type="molecule type" value="Genomic_DNA"/>
</dbReference>
<reference evidence="10 12" key="2">
    <citation type="submission" date="2023-09" db="EMBL/GenBank/DDBJ databases">
        <title>Complete-Gapless Cercospora beticola genome.</title>
        <authorList>
            <person name="Wyatt N.A."/>
            <person name="Spanner R.E."/>
            <person name="Bolton M.D."/>
        </authorList>
    </citation>
    <scope>NUCLEOTIDE SEQUENCE [LARGE SCALE GENOMIC DNA]</scope>
    <source>
        <strain evidence="10">Cb09-40</strain>
    </source>
</reference>
<dbReference type="InterPro" id="IPR050321">
    <property type="entry name" value="Glycosyltr_2/OpgH_subfam"/>
</dbReference>
<feature type="domain" description="Glycosyltransferase 2-like" evidence="8">
    <location>
        <begin position="241"/>
        <end position="428"/>
    </location>
</feature>
<dbReference type="GO" id="GO:0016757">
    <property type="term" value="F:glycosyltransferase activity"/>
    <property type="evidence" value="ECO:0007669"/>
    <property type="project" value="UniProtKB-KW"/>
</dbReference>
<dbReference type="AlphaFoldDB" id="A0A2G5I9M6"/>